<dbReference type="InterPro" id="IPR011992">
    <property type="entry name" value="EF-hand-dom_pair"/>
</dbReference>
<dbReference type="OMA" id="DTERTHT"/>
<feature type="compositionally biased region" description="Low complexity" evidence="1">
    <location>
        <begin position="195"/>
        <end position="210"/>
    </location>
</feature>
<sequence length="220" mass="25736">MTSTDIQSLFHRIGLKVTSDQIREIIKGAHESYYRKSDNSLPNDSINFNEFVHLINDKPPANVSREQLITAFKILSENEEGETEGYMSVDELERYLTHFHYCTEKHFEEEQEMNDEDAEYLENSNVNTSLNLKQVKKARNFLTDPQYDMRPFTKKDFHKLVDILDPYCSGHINYLKYVSMMYDGLIQGEEISESNNNNTNNNTNNTNNTNIHHHHNHNGK</sequence>
<organism evidence="3">
    <name type="scientific">Naegleria gruberi</name>
    <name type="common">Amoeba</name>
    <dbReference type="NCBI Taxonomy" id="5762"/>
    <lineage>
        <taxon>Eukaryota</taxon>
        <taxon>Discoba</taxon>
        <taxon>Heterolobosea</taxon>
        <taxon>Tetramitia</taxon>
        <taxon>Eutetramitia</taxon>
        <taxon>Vahlkampfiidae</taxon>
        <taxon>Naegleria</taxon>
    </lineage>
</organism>
<dbReference type="InParanoid" id="D2VL78"/>
<evidence type="ECO:0000313" key="3">
    <source>
        <dbReference type="Proteomes" id="UP000006671"/>
    </source>
</evidence>
<name>D2VL78_NAEGR</name>
<dbReference type="AlphaFoldDB" id="D2VL78"/>
<accession>D2VL78</accession>
<proteinExistence type="predicted"/>
<evidence type="ECO:0000256" key="1">
    <source>
        <dbReference type="SAM" id="MobiDB-lite"/>
    </source>
</evidence>
<gene>
    <name evidence="2" type="ORF">NAEGRDRAFT_80365</name>
</gene>
<dbReference type="RefSeq" id="XP_002675168.1">
    <property type="nucleotide sequence ID" value="XM_002675122.1"/>
</dbReference>
<reference evidence="2 3" key="1">
    <citation type="journal article" date="2010" name="Cell">
        <title>The genome of Naegleria gruberi illuminates early eukaryotic versatility.</title>
        <authorList>
            <person name="Fritz-Laylin L.K."/>
            <person name="Prochnik S.E."/>
            <person name="Ginger M.L."/>
            <person name="Dacks J.B."/>
            <person name="Carpenter M.L."/>
            <person name="Field M.C."/>
            <person name="Kuo A."/>
            <person name="Paredez A."/>
            <person name="Chapman J."/>
            <person name="Pham J."/>
            <person name="Shu S."/>
            <person name="Neupane R."/>
            <person name="Cipriano M."/>
            <person name="Mancuso J."/>
            <person name="Tu H."/>
            <person name="Salamov A."/>
            <person name="Lindquist E."/>
            <person name="Shapiro H."/>
            <person name="Lucas S."/>
            <person name="Grigoriev I.V."/>
            <person name="Cande W.Z."/>
            <person name="Fulton C."/>
            <person name="Rokhsar D.S."/>
            <person name="Dawson S.C."/>
        </authorList>
    </citation>
    <scope>NUCLEOTIDE SEQUENCE [LARGE SCALE GENOMIC DNA]</scope>
    <source>
        <strain evidence="2 3">NEG-M</strain>
    </source>
</reference>
<dbReference type="GeneID" id="8863062"/>
<evidence type="ECO:0000313" key="2">
    <source>
        <dbReference type="EMBL" id="EFC42424.1"/>
    </source>
</evidence>
<dbReference type="SUPFAM" id="SSF47473">
    <property type="entry name" value="EF-hand"/>
    <property type="match status" value="1"/>
</dbReference>
<feature type="region of interest" description="Disordered" evidence="1">
    <location>
        <begin position="192"/>
        <end position="220"/>
    </location>
</feature>
<feature type="compositionally biased region" description="Basic residues" evidence="1">
    <location>
        <begin position="211"/>
        <end position="220"/>
    </location>
</feature>
<dbReference type="Gene3D" id="1.10.238.10">
    <property type="entry name" value="EF-hand"/>
    <property type="match status" value="1"/>
</dbReference>
<dbReference type="OrthoDB" id="10356692at2759"/>
<protein>
    <submittedName>
        <fullName evidence="2">Calmodulin</fullName>
    </submittedName>
</protein>
<dbReference type="VEuPathDB" id="AmoebaDB:NAEGRDRAFT_80365"/>
<dbReference type="KEGG" id="ngr:NAEGRDRAFT_80365"/>
<dbReference type="EMBL" id="GG738879">
    <property type="protein sequence ID" value="EFC42424.1"/>
    <property type="molecule type" value="Genomic_DNA"/>
</dbReference>
<keyword evidence="3" id="KW-1185">Reference proteome</keyword>
<dbReference type="Proteomes" id="UP000006671">
    <property type="component" value="Unassembled WGS sequence"/>
</dbReference>